<organism evidence="1 2">
    <name type="scientific">Pichia kudriavzevii</name>
    <name type="common">Yeast</name>
    <name type="synonym">Issatchenkia orientalis</name>
    <dbReference type="NCBI Taxonomy" id="4909"/>
    <lineage>
        <taxon>Eukaryota</taxon>
        <taxon>Fungi</taxon>
        <taxon>Dikarya</taxon>
        <taxon>Ascomycota</taxon>
        <taxon>Saccharomycotina</taxon>
        <taxon>Pichiomycetes</taxon>
        <taxon>Pichiales</taxon>
        <taxon>Pichiaceae</taxon>
        <taxon>Pichia</taxon>
    </lineage>
</organism>
<reference evidence="2" key="1">
    <citation type="journal article" date="2017" name="Genome Announc.">
        <title>Genome sequences of Cyberlindnera fabianii 65, Pichia kudriavzevii 129, and Saccharomyces cerevisiae 131 isolated from fermented masau fruits in Zimbabwe.</title>
        <authorList>
            <person name="van Rijswijck I.M.H."/>
            <person name="Derks M.F.L."/>
            <person name="Abee T."/>
            <person name="de Ridder D."/>
            <person name="Smid E.J."/>
        </authorList>
    </citation>
    <scope>NUCLEOTIDE SEQUENCE [LARGE SCALE GENOMIC DNA]</scope>
    <source>
        <strain evidence="2">129</strain>
    </source>
</reference>
<evidence type="ECO:0000313" key="2">
    <source>
        <dbReference type="Proteomes" id="UP000189274"/>
    </source>
</evidence>
<dbReference type="Proteomes" id="UP000189274">
    <property type="component" value="Unassembled WGS sequence"/>
</dbReference>
<dbReference type="EMBL" id="MQVM01000003">
    <property type="protein sequence ID" value="ONH76779.1"/>
    <property type="molecule type" value="Genomic_DNA"/>
</dbReference>
<evidence type="ECO:0000313" key="1">
    <source>
        <dbReference type="EMBL" id="ONH76779.1"/>
    </source>
</evidence>
<accession>A0A1V2LS77</accession>
<comment type="caution">
    <text evidence="1">The sequence shown here is derived from an EMBL/GenBank/DDBJ whole genome shotgun (WGS) entry which is preliminary data.</text>
</comment>
<evidence type="ECO:0008006" key="3">
    <source>
        <dbReference type="Google" id="ProtNLM"/>
    </source>
</evidence>
<proteinExistence type="predicted"/>
<dbReference type="VEuPathDB" id="FungiDB:C5L36_0A04040"/>
<protein>
    <recommendedName>
        <fullName evidence="3">CRIB domain-containing protein</fullName>
    </recommendedName>
</protein>
<gene>
    <name evidence="1" type="ORF">BOH78_0871</name>
</gene>
<sequence>MNSGESLWLENNNRMASGRLAKRQESKLSRFIRQFDSSNISPSHGGITTKTISAPIAFNHVAHIDATNYNHNRIDDMSLSNDVGQIQHTQLQDTGTGAEKPNVSHTPLVSHGQQGDLPLIRATSFGRTNPAPPPTRSVSRHMPTIPPSRSDHSINTMLQNHSRHNSVSTLPTTSIYTSTSSTSFRMSLASESSASIPPSPAIEDTKSRPLLLLNKSTDTFSPDEHTPTAVLFTSPPIYEEAESPPAPARRAPLPPISIDPIERFKSLVRKHNCVDKFSKSPSNANSNSNLALDLDLDLDIYQDSDTEGDEDTVKLEKLELSSPVEAVVTEFTFRKQLKEFTRTKNCRNSIMMMMKVEQDPSEREYLAKLLDKTQFEIRKFIETLNTRNSLAVSNMLEEDPKAFLDSVSFGDTDSIIDTDFQFNETESDFFKDLQIGCSCNTSLGSLRQLDL</sequence>
<dbReference type="AlphaFoldDB" id="A0A1V2LS77"/>
<name>A0A1V2LS77_PICKU</name>